<proteinExistence type="inferred from homology"/>
<dbReference type="PANTHER" id="PTHR12149">
    <property type="entry name" value="FRUCTOSAMINE 3 KINASE-RELATED PROTEIN"/>
    <property type="match status" value="1"/>
</dbReference>
<organism evidence="3 4">
    <name type="scientific">Arenicella xantha</name>
    <dbReference type="NCBI Taxonomy" id="644221"/>
    <lineage>
        <taxon>Bacteria</taxon>
        <taxon>Pseudomonadati</taxon>
        <taxon>Pseudomonadota</taxon>
        <taxon>Gammaproteobacteria</taxon>
        <taxon>Arenicellales</taxon>
        <taxon>Arenicellaceae</taxon>
        <taxon>Arenicella</taxon>
    </lineage>
</organism>
<evidence type="ECO:0000256" key="2">
    <source>
        <dbReference type="PIRNR" id="PIRNR006221"/>
    </source>
</evidence>
<sequence length="286" mass="32402">MSGDQDRPVIHDCLSGNVRQVSALSGGDTHRCYRVELFDGGSVFAKLNSANRADTLATEAESLLTLRAVGADWYPQVLAQHQSAQGSALILDYRELTEITPKTSAELGCLLARQHRLTSPEFGWSHDNHIGLSPQINGWSSSWLDFYREKRLVPQLQQAIQNDLDSELLRRIEHRIFHLDEILDYSKLQPALLHGDLWTGNVGFDVLHNQAFLFDPAPYYGDPEADLAMTYLFGGFCPEFYAAYHELVPLRHGNEERRAIYKLYHALNHFNLFGRIYTGLVAQCLE</sequence>
<keyword evidence="2 3" id="KW-0418">Kinase</keyword>
<accession>A0A395JGP5</accession>
<protein>
    <submittedName>
        <fullName evidence="3">Fructosamine-3-kinase</fullName>
    </submittedName>
</protein>
<dbReference type="InterPro" id="IPR011009">
    <property type="entry name" value="Kinase-like_dom_sf"/>
</dbReference>
<comment type="similarity">
    <text evidence="1 2">Belongs to the fructosamine kinase family.</text>
</comment>
<evidence type="ECO:0000256" key="1">
    <source>
        <dbReference type="ARBA" id="ARBA00009460"/>
    </source>
</evidence>
<reference evidence="3 4" key="1">
    <citation type="submission" date="2018-06" db="EMBL/GenBank/DDBJ databases">
        <title>Genomic Encyclopedia of Type Strains, Phase IV (KMG-IV): sequencing the most valuable type-strain genomes for metagenomic binning, comparative biology and taxonomic classification.</title>
        <authorList>
            <person name="Goeker M."/>
        </authorList>
    </citation>
    <scope>NUCLEOTIDE SEQUENCE [LARGE SCALE GENOMIC DNA]</scope>
    <source>
        <strain evidence="3 4">DSM 24032</strain>
    </source>
</reference>
<dbReference type="GO" id="GO:0016301">
    <property type="term" value="F:kinase activity"/>
    <property type="evidence" value="ECO:0007669"/>
    <property type="project" value="UniProtKB-UniRule"/>
</dbReference>
<evidence type="ECO:0000313" key="4">
    <source>
        <dbReference type="Proteomes" id="UP000253083"/>
    </source>
</evidence>
<dbReference type="Pfam" id="PF03881">
    <property type="entry name" value="Fructosamin_kin"/>
    <property type="match status" value="1"/>
</dbReference>
<dbReference type="FunCoup" id="A0A395JGP5">
    <property type="interactions" value="365"/>
</dbReference>
<gene>
    <name evidence="3" type="ORF">DFR28_10527</name>
</gene>
<dbReference type="Proteomes" id="UP000253083">
    <property type="component" value="Unassembled WGS sequence"/>
</dbReference>
<dbReference type="EMBL" id="QNRT01000005">
    <property type="protein sequence ID" value="RBP48689.1"/>
    <property type="molecule type" value="Genomic_DNA"/>
</dbReference>
<dbReference type="Gene3D" id="3.30.200.20">
    <property type="entry name" value="Phosphorylase Kinase, domain 1"/>
    <property type="match status" value="1"/>
</dbReference>
<dbReference type="SUPFAM" id="SSF56112">
    <property type="entry name" value="Protein kinase-like (PK-like)"/>
    <property type="match status" value="1"/>
</dbReference>
<comment type="caution">
    <text evidence="3">The sequence shown here is derived from an EMBL/GenBank/DDBJ whole genome shotgun (WGS) entry which is preliminary data.</text>
</comment>
<dbReference type="InParanoid" id="A0A395JGP5"/>
<dbReference type="Gene3D" id="3.90.1200.10">
    <property type="match status" value="1"/>
</dbReference>
<evidence type="ECO:0000313" key="3">
    <source>
        <dbReference type="EMBL" id="RBP48689.1"/>
    </source>
</evidence>
<keyword evidence="2" id="KW-0808">Transferase</keyword>
<dbReference type="PANTHER" id="PTHR12149:SF8">
    <property type="entry name" value="PROTEIN-RIBULOSAMINE 3-KINASE"/>
    <property type="match status" value="1"/>
</dbReference>
<keyword evidence="4" id="KW-1185">Reference proteome</keyword>
<dbReference type="AlphaFoldDB" id="A0A395JGP5"/>
<dbReference type="PIRSF" id="PIRSF006221">
    <property type="entry name" value="Ketosamine-3-kinase"/>
    <property type="match status" value="1"/>
</dbReference>
<name>A0A395JGP5_9GAMM</name>
<dbReference type="OrthoDB" id="5291879at2"/>
<dbReference type="RefSeq" id="WP_113955293.1">
    <property type="nucleotide sequence ID" value="NZ_QNRT01000005.1"/>
</dbReference>
<dbReference type="InterPro" id="IPR016477">
    <property type="entry name" value="Fructo-/Ketosamine-3-kinase"/>
</dbReference>